<evidence type="ECO:0000313" key="3">
    <source>
        <dbReference type="EMBL" id="CAF1567824.1"/>
    </source>
</evidence>
<evidence type="ECO:0000313" key="2">
    <source>
        <dbReference type="EMBL" id="CAF1043844.1"/>
    </source>
</evidence>
<dbReference type="EMBL" id="CAJOBJ010033177">
    <property type="protein sequence ID" value="CAF4284904.1"/>
    <property type="molecule type" value="Genomic_DNA"/>
</dbReference>
<accession>A0A815Y7H0</accession>
<dbReference type="InterPro" id="IPR001810">
    <property type="entry name" value="F-box_dom"/>
</dbReference>
<dbReference type="EMBL" id="CAJNOW010009614">
    <property type="protein sequence ID" value="CAF1567824.1"/>
    <property type="molecule type" value="Genomic_DNA"/>
</dbReference>
<dbReference type="Proteomes" id="UP000663855">
    <property type="component" value="Unassembled WGS sequence"/>
</dbReference>
<feature type="domain" description="F-box" evidence="1">
    <location>
        <begin position="31"/>
        <end position="78"/>
    </location>
</feature>
<comment type="caution">
    <text evidence="3">The sequence shown here is derived from an EMBL/GenBank/DDBJ whole genome shotgun (WGS) entry which is preliminary data.</text>
</comment>
<dbReference type="Proteomes" id="UP000663834">
    <property type="component" value="Unassembled WGS sequence"/>
</dbReference>
<dbReference type="Proteomes" id="UP000681967">
    <property type="component" value="Unassembled WGS sequence"/>
</dbReference>
<proteinExistence type="predicted"/>
<evidence type="ECO:0000259" key="1">
    <source>
        <dbReference type="PROSITE" id="PS50181"/>
    </source>
</evidence>
<organism evidence="3 6">
    <name type="scientific">Rotaria magnacalcarata</name>
    <dbReference type="NCBI Taxonomy" id="392030"/>
    <lineage>
        <taxon>Eukaryota</taxon>
        <taxon>Metazoa</taxon>
        <taxon>Spiralia</taxon>
        <taxon>Gnathifera</taxon>
        <taxon>Rotifera</taxon>
        <taxon>Eurotatoria</taxon>
        <taxon>Bdelloidea</taxon>
        <taxon>Philodinida</taxon>
        <taxon>Philodinidae</taxon>
        <taxon>Rotaria</taxon>
    </lineage>
</organism>
<evidence type="ECO:0000313" key="4">
    <source>
        <dbReference type="EMBL" id="CAF4104484.1"/>
    </source>
</evidence>
<sequence length="563" mass="67204">MDHMKRQLSFNQLSEENTKKLRNELLDELRVSSIENLSNELFHEIFDYLDGIDIYEAFSNINYRFQQLLTSSPVLYKIELIYVSSTARFMFIYQQIKHQIYSINFQIPVHINQLLTSFIIDSSFNRLQSLVIEDIQPDKILSFLIALKSLPRLFSLDIRTMHIMGNLNDIYRLIFELATLKYNKLYLYGNECSISIPLATGKQLSTIEYLEIVHYYTFDELSDLISYTPKLRHLNLSHINQDDSTIETMSPINLENLTSISMYTNYINFDEFETFIQNIYSELKTLHVTFSYQDITFLDAYRWEKLILQYLSQLKKFSLKYYDNGHSMYSGERTQFNSSFWIERKLIMNVEINEYKILYLVSPYRKRWYEDKNSTVDYLESTQLTINYVFDGEPADFLFMYIKSILNRVQIYHLDIQRKISIDRLMQIIHLLPDLITLKINSLAFYRSFFNEEFPTTCSIEHASKIKKVYIENTQAIEEVYFLLHVCPHMEFLNLQCLHGKTIELFLRDILNKINKNLRLLCIYVSKADDNMIKRLSTMIDNGKLLSNYTIHRELNNIYLRWK</sequence>
<evidence type="ECO:0000313" key="6">
    <source>
        <dbReference type="Proteomes" id="UP000663834"/>
    </source>
</evidence>
<dbReference type="SUPFAM" id="SSF52047">
    <property type="entry name" value="RNI-like"/>
    <property type="match status" value="1"/>
</dbReference>
<dbReference type="OrthoDB" id="10054230at2759"/>
<protein>
    <recommendedName>
        <fullName evidence="1">F-box domain-containing protein</fullName>
    </recommendedName>
</protein>
<gene>
    <name evidence="4" type="ORF">BYL167_LOCUS19282</name>
    <name evidence="2" type="ORF">CJN711_LOCUS4406</name>
    <name evidence="5" type="ORF">GIL414_LOCUS25136</name>
    <name evidence="3" type="ORF">KQP761_LOCUS18899</name>
</gene>
<dbReference type="EMBL" id="CAJOBH010008142">
    <property type="protein sequence ID" value="CAF4104484.1"/>
    <property type="molecule type" value="Genomic_DNA"/>
</dbReference>
<dbReference type="InterPro" id="IPR032675">
    <property type="entry name" value="LRR_dom_sf"/>
</dbReference>
<dbReference type="EMBL" id="CAJNOV010000946">
    <property type="protein sequence ID" value="CAF1043844.1"/>
    <property type="molecule type" value="Genomic_DNA"/>
</dbReference>
<dbReference type="AlphaFoldDB" id="A0A815Y7H0"/>
<name>A0A815Y7H0_9BILA</name>
<reference evidence="3" key="1">
    <citation type="submission" date="2021-02" db="EMBL/GenBank/DDBJ databases">
        <authorList>
            <person name="Nowell W R."/>
        </authorList>
    </citation>
    <scope>NUCLEOTIDE SEQUENCE</scope>
</reference>
<dbReference type="Proteomes" id="UP000681720">
    <property type="component" value="Unassembled WGS sequence"/>
</dbReference>
<dbReference type="Gene3D" id="3.80.10.10">
    <property type="entry name" value="Ribonuclease Inhibitor"/>
    <property type="match status" value="1"/>
</dbReference>
<dbReference type="PROSITE" id="PS50181">
    <property type="entry name" value="FBOX"/>
    <property type="match status" value="1"/>
</dbReference>
<evidence type="ECO:0000313" key="5">
    <source>
        <dbReference type="EMBL" id="CAF4284904.1"/>
    </source>
</evidence>